<dbReference type="Gene3D" id="6.10.250.2940">
    <property type="match status" value="1"/>
</dbReference>
<dbReference type="Gene3D" id="2.40.40.20">
    <property type="match status" value="1"/>
</dbReference>
<evidence type="ECO:0000256" key="14">
    <source>
        <dbReference type="RuleBase" id="RU004279"/>
    </source>
</evidence>
<dbReference type="Gene3D" id="3.30.1490.180">
    <property type="entry name" value="RNA polymerase ii"/>
    <property type="match status" value="1"/>
</dbReference>
<keyword evidence="4 14" id="KW-0240">DNA-directed RNA polymerase</keyword>
<evidence type="ECO:0000256" key="13">
    <source>
        <dbReference type="ARBA" id="ARBA00058108"/>
    </source>
</evidence>
<dbReference type="InterPro" id="IPR038120">
    <property type="entry name" value="Rpb1_funnel_sf"/>
</dbReference>
<evidence type="ECO:0000256" key="11">
    <source>
        <dbReference type="ARBA" id="ARBA00023242"/>
    </source>
</evidence>
<gene>
    <name evidence="16" type="ORF">EJ08DRAFT_358215</name>
</gene>
<evidence type="ECO:0000256" key="9">
    <source>
        <dbReference type="ARBA" id="ARBA00022842"/>
    </source>
</evidence>
<dbReference type="SMART" id="SM00663">
    <property type="entry name" value="RPOLA_N"/>
    <property type="match status" value="1"/>
</dbReference>
<dbReference type="Gene3D" id="1.10.150.390">
    <property type="match status" value="1"/>
</dbReference>
<dbReference type="EC" id="2.7.7.6" evidence="14"/>
<comment type="subunit">
    <text evidence="3">Component of the RNA polymerase III (Pol III) complex consisting of 17 subunits.</text>
</comment>
<keyword evidence="11" id="KW-0539">Nucleus</keyword>
<dbReference type="InterPro" id="IPR006592">
    <property type="entry name" value="RNA_pol_N"/>
</dbReference>
<dbReference type="Gene3D" id="6.20.50.80">
    <property type="match status" value="1"/>
</dbReference>
<dbReference type="OrthoDB" id="270392at2759"/>
<dbReference type="InterPro" id="IPR007080">
    <property type="entry name" value="RNA_pol_Rpb1_1"/>
</dbReference>
<comment type="catalytic activity">
    <reaction evidence="12 14">
        <text>RNA(n) + a ribonucleoside 5'-triphosphate = RNA(n+1) + diphosphate</text>
        <dbReference type="Rhea" id="RHEA:21248"/>
        <dbReference type="Rhea" id="RHEA-COMP:14527"/>
        <dbReference type="Rhea" id="RHEA-COMP:17342"/>
        <dbReference type="ChEBI" id="CHEBI:33019"/>
        <dbReference type="ChEBI" id="CHEBI:61557"/>
        <dbReference type="ChEBI" id="CHEBI:140395"/>
        <dbReference type="EC" id="2.7.7.6"/>
    </reaction>
</comment>
<evidence type="ECO:0000256" key="7">
    <source>
        <dbReference type="ARBA" id="ARBA00022723"/>
    </source>
</evidence>
<evidence type="ECO:0000256" key="5">
    <source>
        <dbReference type="ARBA" id="ARBA00022679"/>
    </source>
</evidence>
<keyword evidence="6 14" id="KW-0548">Nucleotidyltransferase</keyword>
<sequence>MYKPLMPMTGRQPKEQFIDTTPMRIGALEFGVMSHQEMEEQANVEIYDHNLYDAAPGRVATRNGPLDARLGAVNKTELCETCGLDQKHCNGHWGVIKLYYPCFHIGFLPFTVEILNKICKTCSRILLNEEQCRKLIARLKRKPELDDFQKKAVLREILNLCKKNSRCPWCDSSNGPVRRVPGHACKLIHLQFEAYNKSTAQKKQPPPDKVRFDDDFQSLLEDSPENEKHLHKAMDDMPAFKVHRIFQNISAQDYILLGIDWRKGRPESYLWTHIPVPPTNIRPSVPGEQGTTEDELTTKLTEIIEMNNAIIAAHERNEAMGQWWEIYETLQDHLAMYINSNAPGLQKTEYGKAIRSFCSRLKGKQGRFRGNLSGKRVNYSARTVISPDPNLSIEQVGLPIYVSQILTYAEMANQNNLQRLRDMIENGPDQWPGAMQIKKRNGNTVSLKVVQNFGKEHLVRMAKDLAIGDVVDRHLIDNDIVLFNRQPSLHKLSILAHMVKVVPGRTFRMNESVCNPYNADFDGDEMNIHVPQTEEARAEAIELMGVKHNLVTPKDGTPIIGPIQDFITAAYLLSRKDVFLNRCQIGELLCHMFDSTTFKDPITGQMESFRLPPPTIWKPMRLWTGKQVFSSLMRPNPNCKVLVNLDAPCKMFKPDAELENCPEMNIDDEYVVIRNSEVLAGLMDKNIIGDGKKTNLFYVMLRDFGEEYAVMGMNRLAKLSSRWLGSQGFSIGLGDVYPSETLVFEKQRLMKEAYDKAQNIIQDYKDNKLRRDPGCDEEQTMENKVSGILSQVRQDAGKVCMDTLSRHNAAVIMAKSGSKGSLINVSQMVASVGQQMIGGKRVAEGFQDRTLPHFAKGSREPAAKGFVASSFFSGLNPTEFLFHAMSGREGLVDTAVKTAETGYMSRRLIKSLEDAHVAYDNTVRNSAGNIVNFTFGTDALDPAMLEGKGRPVDFERTWVHTREMSRLTNPAAEPLNVESAEKLVNLVFLQSYNKYTTHPLSKIVAGATFTRENDILDVGVQNYPAARVFLKELQAFVKNKLDDLIVLRSQHGLLYKPSTPADARTYVKFLANLGIDTLQNQQIIDNIMTLTDPGLRLFVNSCLEKYDRAIVQPGHAVGAIAAHSIGEPGTQMTLKTFHFAGVAGMSITQGVPRIKEIINAAKKISTPVVTVELENKISVQAAQIVKARIERTYLKDIAEHIEDVWGRNGSWINIRFDVERMEALQLHLSLKDICNAIIKTKGFKLKDHQVQIYGSRHIQVKLDEPEVEKGEELDMMEIEQPNGVAHEDVPLEIVDDLLDEDTAKGKGRKKKKSPIYFLMVQEMRRSLEDVLVKGYPEALRAIVSKGERPNAAGLEEYKIMVEGYGLKSCMNTEGVNGYATKTNSVMEVLDVLGIEAARSVIMSEIKEVMKSMDIDHRHISTLADTMTAKGEVLGITRFGMAKMRDSVLQLASFEKTPDHLFDAATRMKTDPIDGVSENIIMGQPVGLGTGSVQVMRPLKLKWIPKLPTIEFGPEDKMSFMGRSADMARTSTQIAADEEELATQASGCVIMDEATWERSLGRKTN</sequence>
<evidence type="ECO:0000256" key="4">
    <source>
        <dbReference type="ARBA" id="ARBA00022478"/>
    </source>
</evidence>
<dbReference type="Gene3D" id="1.10.274.100">
    <property type="entry name" value="RNA polymerase Rpb1, domain 3"/>
    <property type="match status" value="1"/>
</dbReference>
<dbReference type="GO" id="GO:0000428">
    <property type="term" value="C:DNA-directed RNA polymerase complex"/>
    <property type="evidence" value="ECO:0007669"/>
    <property type="project" value="UniProtKB-KW"/>
</dbReference>
<dbReference type="InterPro" id="IPR007083">
    <property type="entry name" value="RNA_pol_Rpb1_4"/>
</dbReference>
<dbReference type="InterPro" id="IPR007081">
    <property type="entry name" value="RNA_pol_Rpb1_5"/>
</dbReference>
<dbReference type="InterPro" id="IPR035698">
    <property type="entry name" value="RNAP_III_Rpc1_C"/>
</dbReference>
<dbReference type="GO" id="GO:0046872">
    <property type="term" value="F:metal ion binding"/>
    <property type="evidence" value="ECO:0007669"/>
    <property type="project" value="UniProtKB-KW"/>
</dbReference>
<dbReference type="CDD" id="cd02583">
    <property type="entry name" value="RNAP_III_RPC1_N"/>
    <property type="match status" value="1"/>
</dbReference>
<comment type="function">
    <text evidence="13">DNA-dependent RNA polymerase catalyzes the transcription of DNA into RNA using the four ribonucleoside triphosphates as substrates. Largest and catalytic core component of RNA polymerase III which synthesizes small RNAs, such as 5S rRNA and tRNAs. Forms the polymerase active center together with the second largest subunit. A single-stranded DNA template strand of the promoter is positioned within the central active site cleft of Pol III. A bridging helix emanates from RPC1 and crosses the cleft near the catalytic site and is thought to promote translocation of Pol III by acting as a ratchet that moves the RNA-DNA hybrid through the active site by switching from straight to bent conformations at each step of nucleotide addition.</text>
</comment>
<comment type="subcellular location">
    <subcellularLocation>
        <location evidence="1">Nucleus</location>
    </subcellularLocation>
</comment>
<keyword evidence="7" id="KW-0479">Metal-binding</keyword>
<dbReference type="PANTHER" id="PTHR48446:SF1">
    <property type="entry name" value="DNA-DIRECTED RNA POLYMERASE SUBUNIT BETA' N-TERMINAL SECTION"/>
    <property type="match status" value="1"/>
</dbReference>
<dbReference type="EMBL" id="MU007061">
    <property type="protein sequence ID" value="KAF2427221.1"/>
    <property type="molecule type" value="Genomic_DNA"/>
</dbReference>
<evidence type="ECO:0000259" key="15">
    <source>
        <dbReference type="SMART" id="SM00663"/>
    </source>
</evidence>
<dbReference type="InterPro" id="IPR035697">
    <property type="entry name" value="RNAP_III_RPC1_N"/>
</dbReference>
<dbReference type="GO" id="GO:0005634">
    <property type="term" value="C:nucleus"/>
    <property type="evidence" value="ECO:0007669"/>
    <property type="project" value="UniProtKB-SubCell"/>
</dbReference>
<dbReference type="InterPro" id="IPR007066">
    <property type="entry name" value="RNA_pol_Rpb1_3"/>
</dbReference>
<dbReference type="GO" id="GO:0003677">
    <property type="term" value="F:DNA binding"/>
    <property type="evidence" value="ECO:0007669"/>
    <property type="project" value="InterPro"/>
</dbReference>
<evidence type="ECO:0000256" key="3">
    <source>
        <dbReference type="ARBA" id="ARBA00011206"/>
    </source>
</evidence>
<dbReference type="NCBIfam" id="NF006336">
    <property type="entry name" value="PRK08566.1"/>
    <property type="match status" value="1"/>
</dbReference>
<dbReference type="FunFam" id="2.40.40.20:FF:000019">
    <property type="entry name" value="DNA-directed RNA polymerase II subunit RPB1"/>
    <property type="match status" value="1"/>
</dbReference>
<evidence type="ECO:0000256" key="1">
    <source>
        <dbReference type="ARBA" id="ARBA00004123"/>
    </source>
</evidence>
<keyword evidence="10 14" id="KW-0804">Transcription</keyword>
<organism evidence="16 17">
    <name type="scientific">Tothia fuscella</name>
    <dbReference type="NCBI Taxonomy" id="1048955"/>
    <lineage>
        <taxon>Eukaryota</taxon>
        <taxon>Fungi</taxon>
        <taxon>Dikarya</taxon>
        <taxon>Ascomycota</taxon>
        <taxon>Pezizomycotina</taxon>
        <taxon>Dothideomycetes</taxon>
        <taxon>Pleosporomycetidae</taxon>
        <taxon>Venturiales</taxon>
        <taxon>Cylindrosympodiaceae</taxon>
        <taxon>Tothia</taxon>
    </lineage>
</organism>
<dbReference type="Pfam" id="PF04997">
    <property type="entry name" value="RNA_pol_Rpb1_1"/>
    <property type="match status" value="1"/>
</dbReference>
<evidence type="ECO:0000256" key="10">
    <source>
        <dbReference type="ARBA" id="ARBA00023163"/>
    </source>
</evidence>
<keyword evidence="9" id="KW-0460">Magnesium</keyword>
<dbReference type="SUPFAM" id="SSF64484">
    <property type="entry name" value="beta and beta-prime subunits of DNA dependent RNA-polymerase"/>
    <property type="match status" value="1"/>
</dbReference>
<comment type="caution">
    <text evidence="16">The sequence shown here is derived from an EMBL/GenBank/DDBJ whole genome shotgun (WGS) entry which is preliminary data.</text>
</comment>
<dbReference type="FunFam" id="1.10.132.30:FF:000001">
    <property type="entry name" value="DNA-directed RNA polymerase subunit"/>
    <property type="match status" value="1"/>
</dbReference>
<dbReference type="Pfam" id="PF04998">
    <property type="entry name" value="RNA_pol_Rpb1_5"/>
    <property type="match status" value="1"/>
</dbReference>
<evidence type="ECO:0000256" key="12">
    <source>
        <dbReference type="ARBA" id="ARBA00048552"/>
    </source>
</evidence>
<keyword evidence="5 14" id="KW-0808">Transferase</keyword>
<keyword evidence="8" id="KW-0862">Zinc</keyword>
<dbReference type="CDD" id="cd02736">
    <property type="entry name" value="RNAP_III_Rpc1_C"/>
    <property type="match status" value="1"/>
</dbReference>
<accession>A0A9P4NLV8</accession>
<evidence type="ECO:0000313" key="16">
    <source>
        <dbReference type="EMBL" id="KAF2427221.1"/>
    </source>
</evidence>
<dbReference type="FunFam" id="1.10.150.390:FF:000004">
    <property type="entry name" value="DNA-directed RNA polymerase subunit"/>
    <property type="match status" value="1"/>
</dbReference>
<dbReference type="InterPro" id="IPR000722">
    <property type="entry name" value="RNA_pol_asu"/>
</dbReference>
<dbReference type="Gene3D" id="4.10.860.120">
    <property type="entry name" value="RNA polymerase II, clamp domain"/>
    <property type="match status" value="1"/>
</dbReference>
<name>A0A9P4NLV8_9PEZI</name>
<evidence type="ECO:0000256" key="8">
    <source>
        <dbReference type="ARBA" id="ARBA00022833"/>
    </source>
</evidence>
<keyword evidence="17" id="KW-1185">Reference proteome</keyword>
<proteinExistence type="inferred from homology"/>
<dbReference type="GO" id="GO:0006351">
    <property type="term" value="P:DNA-templated transcription"/>
    <property type="evidence" value="ECO:0007669"/>
    <property type="project" value="InterPro"/>
</dbReference>
<dbReference type="Pfam" id="PF04983">
    <property type="entry name" value="RNA_pol_Rpb1_3"/>
    <property type="match status" value="1"/>
</dbReference>
<dbReference type="Gene3D" id="1.10.132.30">
    <property type="match status" value="1"/>
</dbReference>
<evidence type="ECO:0000313" key="17">
    <source>
        <dbReference type="Proteomes" id="UP000800235"/>
    </source>
</evidence>
<dbReference type="InterPro" id="IPR044893">
    <property type="entry name" value="RNA_pol_Rpb1_clamp_domain"/>
</dbReference>
<dbReference type="Pfam" id="PF05000">
    <property type="entry name" value="RNA_pol_Rpb1_4"/>
    <property type="match status" value="1"/>
</dbReference>
<feature type="domain" description="RNA polymerase N-terminal" evidence="15">
    <location>
        <begin position="267"/>
        <end position="574"/>
    </location>
</feature>
<dbReference type="PANTHER" id="PTHR48446">
    <property type="entry name" value="DNA-DIRECTED RNA POLYMERASE SUBUNIT BETA' N-TERMINAL SECTION"/>
    <property type="match status" value="1"/>
</dbReference>
<dbReference type="Pfam" id="PF00623">
    <property type="entry name" value="RNA_pol_Rpb1_2"/>
    <property type="match status" value="1"/>
</dbReference>
<dbReference type="Proteomes" id="UP000800235">
    <property type="component" value="Unassembled WGS sequence"/>
</dbReference>
<reference evidence="16" key="1">
    <citation type="journal article" date="2020" name="Stud. Mycol.">
        <title>101 Dothideomycetes genomes: a test case for predicting lifestyles and emergence of pathogens.</title>
        <authorList>
            <person name="Haridas S."/>
            <person name="Albert R."/>
            <person name="Binder M."/>
            <person name="Bloem J."/>
            <person name="Labutti K."/>
            <person name="Salamov A."/>
            <person name="Andreopoulos B."/>
            <person name="Baker S."/>
            <person name="Barry K."/>
            <person name="Bills G."/>
            <person name="Bluhm B."/>
            <person name="Cannon C."/>
            <person name="Castanera R."/>
            <person name="Culley D."/>
            <person name="Daum C."/>
            <person name="Ezra D."/>
            <person name="Gonzalez J."/>
            <person name="Henrissat B."/>
            <person name="Kuo A."/>
            <person name="Liang C."/>
            <person name="Lipzen A."/>
            <person name="Lutzoni F."/>
            <person name="Magnuson J."/>
            <person name="Mondo S."/>
            <person name="Nolan M."/>
            <person name="Ohm R."/>
            <person name="Pangilinan J."/>
            <person name="Park H.-J."/>
            <person name="Ramirez L."/>
            <person name="Alfaro M."/>
            <person name="Sun H."/>
            <person name="Tritt A."/>
            <person name="Yoshinaga Y."/>
            <person name="Zwiers L.-H."/>
            <person name="Turgeon B."/>
            <person name="Goodwin S."/>
            <person name="Spatafora J."/>
            <person name="Crous P."/>
            <person name="Grigoriev I."/>
        </authorList>
    </citation>
    <scope>NUCLEOTIDE SEQUENCE</scope>
    <source>
        <strain evidence="16">CBS 130266</strain>
    </source>
</reference>
<protein>
    <recommendedName>
        <fullName evidence="14">DNA-directed RNA polymerase subunit</fullName>
        <ecNumber evidence="14">2.7.7.6</ecNumber>
    </recommendedName>
</protein>
<dbReference type="InterPro" id="IPR042102">
    <property type="entry name" value="RNA_pol_Rpb1_3_sf"/>
</dbReference>
<comment type="similarity">
    <text evidence="2 14">Belongs to the RNA polymerase beta' chain family.</text>
</comment>
<evidence type="ECO:0000256" key="2">
    <source>
        <dbReference type="ARBA" id="ARBA00006460"/>
    </source>
</evidence>
<dbReference type="GO" id="GO:0003899">
    <property type="term" value="F:DNA-directed RNA polymerase activity"/>
    <property type="evidence" value="ECO:0007669"/>
    <property type="project" value="UniProtKB-EC"/>
</dbReference>
<dbReference type="InterPro" id="IPR015700">
    <property type="entry name" value="RPC1"/>
</dbReference>
<evidence type="ECO:0000256" key="6">
    <source>
        <dbReference type="ARBA" id="ARBA00022695"/>
    </source>
</evidence>